<evidence type="ECO:0000313" key="8">
    <source>
        <dbReference type="EMBL" id="TFV44514.1"/>
    </source>
</evidence>
<keyword evidence="3" id="KW-0732">Signal</keyword>
<dbReference type="OrthoDB" id="9806939at2"/>
<dbReference type="Proteomes" id="UP000297966">
    <property type="component" value="Unassembled WGS sequence"/>
</dbReference>
<dbReference type="RefSeq" id="WP_135176855.1">
    <property type="nucleotide sequence ID" value="NZ_SPQT01000018.1"/>
</dbReference>
<feature type="domain" description="CzcB-like C-terminal circularly permuted SH3-like" evidence="7">
    <location>
        <begin position="391"/>
        <end position="450"/>
    </location>
</feature>
<dbReference type="EMBL" id="SPQT01000018">
    <property type="protein sequence ID" value="TFV44514.1"/>
    <property type="molecule type" value="Genomic_DNA"/>
</dbReference>
<protein>
    <submittedName>
        <fullName evidence="8">Efflux RND transporter periplasmic adaptor subunit</fullName>
    </submittedName>
</protein>
<keyword evidence="4" id="KW-0406">Ion transport</keyword>
<feature type="domain" description="CusB-like beta-barrel" evidence="6">
    <location>
        <begin position="307"/>
        <end position="382"/>
    </location>
</feature>
<dbReference type="FunFam" id="2.40.30.170:FF:000010">
    <property type="entry name" value="Efflux RND transporter periplasmic adaptor subunit"/>
    <property type="match status" value="1"/>
</dbReference>
<dbReference type="GO" id="GO:0030288">
    <property type="term" value="C:outer membrane-bounded periplasmic space"/>
    <property type="evidence" value="ECO:0007669"/>
    <property type="project" value="TreeGrafter"/>
</dbReference>
<evidence type="ECO:0000256" key="3">
    <source>
        <dbReference type="ARBA" id="ARBA00022729"/>
    </source>
</evidence>
<dbReference type="Pfam" id="PF25919">
    <property type="entry name" value="BSH_CusB"/>
    <property type="match status" value="1"/>
</dbReference>
<evidence type="ECO:0000256" key="2">
    <source>
        <dbReference type="ARBA" id="ARBA00022448"/>
    </source>
</evidence>
<dbReference type="GO" id="GO:0022857">
    <property type="term" value="F:transmembrane transporter activity"/>
    <property type="evidence" value="ECO:0007669"/>
    <property type="project" value="InterPro"/>
</dbReference>
<feature type="domain" description="CusB-like barrel-sandwich hybrid" evidence="5">
    <location>
        <begin position="183"/>
        <end position="303"/>
    </location>
</feature>
<evidence type="ECO:0000256" key="1">
    <source>
        <dbReference type="ARBA" id="ARBA00009477"/>
    </source>
</evidence>
<comment type="similarity">
    <text evidence="1">Belongs to the membrane fusion protein (MFP) (TC 8.A.1) family.</text>
</comment>
<dbReference type="FunFam" id="2.40.420.20:FF:000003">
    <property type="entry name" value="Cation efflux system protein cusB"/>
    <property type="match status" value="1"/>
</dbReference>
<dbReference type="PANTHER" id="PTHR30097">
    <property type="entry name" value="CATION EFFLUX SYSTEM PROTEIN CUSB"/>
    <property type="match status" value="1"/>
</dbReference>
<reference evidence="8 9" key="1">
    <citation type="submission" date="2019-03" db="EMBL/GenBank/DDBJ databases">
        <title>Bradyrhizobium diversity isolated from nodules of Chamaecrista fasciculata.</title>
        <authorList>
            <person name="Klepa M.S."/>
            <person name="Urquiaga M.O."/>
            <person name="Hungria M."/>
            <person name="Delamuta J.R."/>
        </authorList>
    </citation>
    <scope>NUCLEOTIDE SEQUENCE [LARGE SCALE GENOMIC DNA]</scope>
    <source>
        <strain evidence="8 9">CNPSo 3448</strain>
    </source>
</reference>
<dbReference type="SUPFAM" id="SSF111369">
    <property type="entry name" value="HlyD-like secretion proteins"/>
    <property type="match status" value="1"/>
</dbReference>
<name>A0A4Y9LPY3_9BRAD</name>
<keyword evidence="2" id="KW-0813">Transport</keyword>
<evidence type="ECO:0000259" key="5">
    <source>
        <dbReference type="Pfam" id="PF25919"/>
    </source>
</evidence>
<dbReference type="NCBIfam" id="TIGR01730">
    <property type="entry name" value="RND_mfp"/>
    <property type="match status" value="1"/>
</dbReference>
<evidence type="ECO:0000313" key="9">
    <source>
        <dbReference type="Proteomes" id="UP000297966"/>
    </source>
</evidence>
<sequence>MTRLSLAGIAAAIVAASGAAFFTGFGLRPQPIVSPLASAARAADGGAPIYFQDPDGKPFYSLTPKRTADGRDYRAVPAGAEVSFDELEQPADMKTAHTKSDRKIKYYRNPMGLPDTSPVPKKDSMGMDYIPVYEGDDSDDGLVNLSLGKIQRTGVKSEPATLRRIRMPVRAPGTIQLDERRISVIAMRAESYVQKVADVTTSSRVAKGQALMEIYSPAVSSAAAEYLATITSKTTAGIEPYGRGSRQRLVNLDVPEPAIAEMEKSRVVPITVQWSSPRDGIVLQRNAIEGMRAQPGDVLFRIADISQVWAIVDVAERDLGSIQVGQLVTVRARSYPGREFKGAIGVIYPQVNKETRTARVRIELTNADLALLPDMYLDAEIDTGNAAPVLSVAESAVLDTGSRQAVLVDKGQGRFEPREVKLGRRGDGYVEIRDGLAEGDAIVTSANFLIDAESNLKAALKGFTEAGNAQGADPTADRTMGGKP</sequence>
<evidence type="ECO:0000256" key="4">
    <source>
        <dbReference type="ARBA" id="ARBA00023065"/>
    </source>
</evidence>
<dbReference type="InterPro" id="IPR058649">
    <property type="entry name" value="CzcB_C"/>
</dbReference>
<dbReference type="InterPro" id="IPR058792">
    <property type="entry name" value="Beta-barrel_RND_2"/>
</dbReference>
<dbReference type="PANTHER" id="PTHR30097:SF15">
    <property type="entry name" value="CATION EFFLUX SYSTEM PROTEIN CUSB"/>
    <property type="match status" value="1"/>
</dbReference>
<dbReference type="InterPro" id="IPR058790">
    <property type="entry name" value="BSH_CusB"/>
</dbReference>
<dbReference type="InterPro" id="IPR051909">
    <property type="entry name" value="MFP_Cation_Efflux"/>
</dbReference>
<organism evidence="8 9">
    <name type="scientific">Bradyrhizobium niftali</name>
    <dbReference type="NCBI Taxonomy" id="2560055"/>
    <lineage>
        <taxon>Bacteria</taxon>
        <taxon>Pseudomonadati</taxon>
        <taxon>Pseudomonadota</taxon>
        <taxon>Alphaproteobacteria</taxon>
        <taxon>Hyphomicrobiales</taxon>
        <taxon>Nitrobacteraceae</taxon>
        <taxon>Bradyrhizobium</taxon>
    </lineage>
</organism>
<evidence type="ECO:0000259" key="6">
    <source>
        <dbReference type="Pfam" id="PF25954"/>
    </source>
</evidence>
<dbReference type="GO" id="GO:0046914">
    <property type="term" value="F:transition metal ion binding"/>
    <property type="evidence" value="ECO:0007669"/>
    <property type="project" value="TreeGrafter"/>
</dbReference>
<dbReference type="AlphaFoldDB" id="A0A4Y9LPY3"/>
<proteinExistence type="inferred from homology"/>
<dbReference type="GO" id="GO:0060003">
    <property type="term" value="P:copper ion export"/>
    <property type="evidence" value="ECO:0007669"/>
    <property type="project" value="TreeGrafter"/>
</dbReference>
<dbReference type="Pfam" id="PF25954">
    <property type="entry name" value="Beta-barrel_RND_2"/>
    <property type="match status" value="1"/>
</dbReference>
<comment type="caution">
    <text evidence="8">The sequence shown here is derived from an EMBL/GenBank/DDBJ whole genome shotgun (WGS) entry which is preliminary data.</text>
</comment>
<accession>A0A4Y9LPY3</accession>
<dbReference type="Pfam" id="PF25975">
    <property type="entry name" value="CzcB_C"/>
    <property type="match status" value="1"/>
</dbReference>
<evidence type="ECO:0000259" key="7">
    <source>
        <dbReference type="Pfam" id="PF25975"/>
    </source>
</evidence>
<keyword evidence="9" id="KW-1185">Reference proteome</keyword>
<dbReference type="GO" id="GO:0015679">
    <property type="term" value="P:plasma membrane copper ion transport"/>
    <property type="evidence" value="ECO:0007669"/>
    <property type="project" value="TreeGrafter"/>
</dbReference>
<dbReference type="Gene3D" id="2.40.30.170">
    <property type="match status" value="1"/>
</dbReference>
<dbReference type="InterPro" id="IPR006143">
    <property type="entry name" value="RND_pump_MFP"/>
</dbReference>
<dbReference type="Gene3D" id="2.40.420.20">
    <property type="match status" value="1"/>
</dbReference>
<gene>
    <name evidence="8" type="ORF">E4K65_27955</name>
</gene>
<dbReference type="GO" id="GO:0016020">
    <property type="term" value="C:membrane"/>
    <property type="evidence" value="ECO:0007669"/>
    <property type="project" value="InterPro"/>
</dbReference>